<keyword evidence="4" id="KW-1185">Reference proteome</keyword>
<dbReference type="PANTHER" id="PTHR35848">
    <property type="entry name" value="OXALATE-BINDING PROTEIN"/>
    <property type="match status" value="1"/>
</dbReference>
<proteinExistence type="predicted"/>
<sequence>MDGYILKADEIADLQGLSKTHFLNDRARRINKSLGDRTGLTGLGFHLIEVAPGDLTTEHHCHAHEDECVYVLSGHATAVIGESRFPIGPGDFIGYRKQGAAHHIENTGDSPFRAIVVGERRAHDVGDYPLLGKRLYRNQGMAWNLVDVDAISEPNAGKK</sequence>
<dbReference type="GO" id="GO:0046872">
    <property type="term" value="F:metal ion binding"/>
    <property type="evidence" value="ECO:0007669"/>
    <property type="project" value="UniProtKB-KW"/>
</dbReference>
<evidence type="ECO:0000259" key="2">
    <source>
        <dbReference type="Pfam" id="PF07883"/>
    </source>
</evidence>
<dbReference type="Gene3D" id="2.60.120.10">
    <property type="entry name" value="Jelly Rolls"/>
    <property type="match status" value="1"/>
</dbReference>
<dbReference type="Pfam" id="PF07883">
    <property type="entry name" value="Cupin_2"/>
    <property type="match status" value="1"/>
</dbReference>
<dbReference type="InterPro" id="IPR014710">
    <property type="entry name" value="RmlC-like_jellyroll"/>
</dbReference>
<organism evidence="3 4">
    <name type="scientific">Palleronia abyssalis</name>
    <dbReference type="NCBI Taxonomy" id="1501240"/>
    <lineage>
        <taxon>Bacteria</taxon>
        <taxon>Pseudomonadati</taxon>
        <taxon>Pseudomonadota</taxon>
        <taxon>Alphaproteobacteria</taxon>
        <taxon>Rhodobacterales</taxon>
        <taxon>Roseobacteraceae</taxon>
        <taxon>Palleronia</taxon>
    </lineage>
</organism>
<dbReference type="InterPro" id="IPR011051">
    <property type="entry name" value="RmlC_Cupin_sf"/>
</dbReference>
<gene>
    <name evidence="3" type="ORF">PAA8504_03637</name>
</gene>
<dbReference type="Proteomes" id="UP000244912">
    <property type="component" value="Unassembled WGS sequence"/>
</dbReference>
<dbReference type="AlphaFoldDB" id="A0A2R8C0B2"/>
<dbReference type="PANTHER" id="PTHR35848:SF9">
    <property type="entry name" value="SLL1358 PROTEIN"/>
    <property type="match status" value="1"/>
</dbReference>
<evidence type="ECO:0000313" key="3">
    <source>
        <dbReference type="EMBL" id="SPJ25786.1"/>
    </source>
</evidence>
<name>A0A2R8C0B2_9RHOB</name>
<dbReference type="OrthoDB" id="1973590at2"/>
<dbReference type="SUPFAM" id="SSF51182">
    <property type="entry name" value="RmlC-like cupins"/>
    <property type="match status" value="1"/>
</dbReference>
<evidence type="ECO:0000256" key="1">
    <source>
        <dbReference type="ARBA" id="ARBA00022723"/>
    </source>
</evidence>
<dbReference type="CDD" id="cd02224">
    <property type="entry name" value="cupin_SPO2919-like"/>
    <property type="match status" value="1"/>
</dbReference>
<protein>
    <recommendedName>
        <fullName evidence="2">Cupin type-2 domain-containing protein</fullName>
    </recommendedName>
</protein>
<reference evidence="3 4" key="1">
    <citation type="submission" date="2018-03" db="EMBL/GenBank/DDBJ databases">
        <authorList>
            <person name="Keele B.F."/>
        </authorList>
    </citation>
    <scope>NUCLEOTIDE SEQUENCE [LARGE SCALE GENOMIC DNA]</scope>
    <source>
        <strain evidence="3 4">CECT 8504</strain>
    </source>
</reference>
<feature type="domain" description="Cupin type-2" evidence="2">
    <location>
        <begin position="47"/>
        <end position="117"/>
    </location>
</feature>
<dbReference type="InterPro" id="IPR013096">
    <property type="entry name" value="Cupin_2"/>
</dbReference>
<dbReference type="RefSeq" id="WP_108895514.1">
    <property type="nucleotide sequence ID" value="NZ_ONZF01000011.1"/>
</dbReference>
<dbReference type="EMBL" id="ONZF01000011">
    <property type="protein sequence ID" value="SPJ25786.1"/>
    <property type="molecule type" value="Genomic_DNA"/>
</dbReference>
<keyword evidence="1" id="KW-0479">Metal-binding</keyword>
<accession>A0A2R8C0B2</accession>
<evidence type="ECO:0000313" key="4">
    <source>
        <dbReference type="Proteomes" id="UP000244912"/>
    </source>
</evidence>
<dbReference type="InterPro" id="IPR051610">
    <property type="entry name" value="GPI/OXD"/>
</dbReference>